<sequence>PLIAVIFCHSVLTDTLSIATASNFRPVLEQLSQTFSEQQNADGESHQINISSASSGVIYAQILQGAPFQLFFSANESYPEKLVASGHGEPETLATYAIGKLVLVSRYESDDLEGVDLEGNSPTDILLIAKRIAIANSRTAPYGIAATEVMENLGIANETQNKLVVGNNIAQAWQFFHSGNADVAIVAESLASLAESSAAKEQQQGLVTIDLSSYLKRPVRQGWVAIKPISPLTQQFLDFMNTPVAEKIITDGGYLLPIKGKNITP</sequence>
<accession>A0A0F9G6I2</accession>
<organism evidence="3">
    <name type="scientific">marine sediment metagenome</name>
    <dbReference type="NCBI Taxonomy" id="412755"/>
    <lineage>
        <taxon>unclassified sequences</taxon>
        <taxon>metagenomes</taxon>
        <taxon>ecological metagenomes</taxon>
    </lineage>
</organism>
<evidence type="ECO:0000256" key="1">
    <source>
        <dbReference type="ARBA" id="ARBA00022723"/>
    </source>
</evidence>
<dbReference type="InterPro" id="IPR050682">
    <property type="entry name" value="ModA/WtpA"/>
</dbReference>
<dbReference type="GO" id="GO:0015689">
    <property type="term" value="P:molybdate ion transport"/>
    <property type="evidence" value="ECO:0007669"/>
    <property type="project" value="InterPro"/>
</dbReference>
<dbReference type="PANTHER" id="PTHR30632:SF14">
    <property type="entry name" value="TUNGSTATE_MOLYBDATE_CHROMATE-BINDING PROTEIN MODA"/>
    <property type="match status" value="1"/>
</dbReference>
<dbReference type="Pfam" id="PF13531">
    <property type="entry name" value="SBP_bac_11"/>
    <property type="match status" value="1"/>
</dbReference>
<name>A0A0F9G6I2_9ZZZZ</name>
<dbReference type="InterPro" id="IPR005950">
    <property type="entry name" value="ModA"/>
</dbReference>
<protein>
    <recommendedName>
        <fullName evidence="4">Molybdate ABC transporter substrate-binding protein</fullName>
    </recommendedName>
</protein>
<evidence type="ECO:0000256" key="2">
    <source>
        <dbReference type="ARBA" id="ARBA00022729"/>
    </source>
</evidence>
<dbReference type="Gene3D" id="3.40.190.10">
    <property type="entry name" value="Periplasmic binding protein-like II"/>
    <property type="match status" value="2"/>
</dbReference>
<dbReference type="EMBL" id="LAZR01018939">
    <property type="protein sequence ID" value="KKL94384.1"/>
    <property type="molecule type" value="Genomic_DNA"/>
</dbReference>
<evidence type="ECO:0008006" key="4">
    <source>
        <dbReference type="Google" id="ProtNLM"/>
    </source>
</evidence>
<keyword evidence="1" id="KW-0479">Metal-binding</keyword>
<comment type="caution">
    <text evidence="3">The sequence shown here is derived from an EMBL/GenBank/DDBJ whole genome shotgun (WGS) entry which is preliminary data.</text>
</comment>
<dbReference type="GO" id="GO:0046872">
    <property type="term" value="F:metal ion binding"/>
    <property type="evidence" value="ECO:0007669"/>
    <property type="project" value="UniProtKB-KW"/>
</dbReference>
<dbReference type="PIRSF" id="PIRSF004846">
    <property type="entry name" value="ModA"/>
    <property type="match status" value="1"/>
</dbReference>
<evidence type="ECO:0000313" key="3">
    <source>
        <dbReference type="EMBL" id="KKL94384.1"/>
    </source>
</evidence>
<dbReference type="SUPFAM" id="SSF53850">
    <property type="entry name" value="Periplasmic binding protein-like II"/>
    <property type="match status" value="1"/>
</dbReference>
<gene>
    <name evidence="3" type="ORF">LCGC14_1865190</name>
</gene>
<keyword evidence="2" id="KW-0732">Signal</keyword>
<dbReference type="PANTHER" id="PTHR30632">
    <property type="entry name" value="MOLYBDATE-BINDING PERIPLASMIC PROTEIN"/>
    <property type="match status" value="1"/>
</dbReference>
<dbReference type="AlphaFoldDB" id="A0A0F9G6I2"/>
<dbReference type="NCBIfam" id="TIGR01256">
    <property type="entry name" value="modA"/>
    <property type="match status" value="1"/>
</dbReference>
<feature type="non-terminal residue" evidence="3">
    <location>
        <position position="1"/>
    </location>
</feature>
<reference evidence="3" key="1">
    <citation type="journal article" date="2015" name="Nature">
        <title>Complex archaea that bridge the gap between prokaryotes and eukaryotes.</title>
        <authorList>
            <person name="Spang A."/>
            <person name="Saw J.H."/>
            <person name="Jorgensen S.L."/>
            <person name="Zaremba-Niedzwiedzka K."/>
            <person name="Martijn J."/>
            <person name="Lind A.E."/>
            <person name="van Eijk R."/>
            <person name="Schleper C."/>
            <person name="Guy L."/>
            <person name="Ettema T.J."/>
        </authorList>
    </citation>
    <scope>NUCLEOTIDE SEQUENCE</scope>
</reference>
<dbReference type="GO" id="GO:0030973">
    <property type="term" value="F:molybdate ion binding"/>
    <property type="evidence" value="ECO:0007669"/>
    <property type="project" value="TreeGrafter"/>
</dbReference>
<proteinExistence type="predicted"/>